<sequence>MLIQFLITVHSLRINVPLIFTEKDDTNYQLTASDKKTLRLEKNLSKDSKNGDNIAYIEPEKNETYKVRFGSSRYMYKKRDDPGVVAIELEDDIAKNYGNLGFIWKISSKDDVYVFENEGKCLTKVSKVSGKDSFYLNGRPCKKDKKSQEFKVNDAFTNQNSANENFAKFDPMVAGENVEKENTINLNIFMHHNRGRHHSRGHHRIKEIDMEEIPIEF</sequence>
<organism evidence="1 2">
    <name type="scientific">Anncaliia algerae PRA339</name>
    <dbReference type="NCBI Taxonomy" id="1288291"/>
    <lineage>
        <taxon>Eukaryota</taxon>
        <taxon>Fungi</taxon>
        <taxon>Fungi incertae sedis</taxon>
        <taxon>Microsporidia</taxon>
        <taxon>Tubulinosematoidea</taxon>
        <taxon>Tubulinosematidae</taxon>
        <taxon>Anncaliia</taxon>
    </lineage>
</organism>
<reference evidence="2" key="1">
    <citation type="submission" date="2013-02" db="EMBL/GenBank/DDBJ databases">
        <authorList>
            <consortium name="The Broad Institute Genome Sequencing Platform"/>
            <person name="Cuomo C."/>
            <person name="Becnel J."/>
            <person name="Sanscrainte N."/>
            <person name="Walker B."/>
            <person name="Young S.K."/>
            <person name="Zeng Q."/>
            <person name="Gargeya S."/>
            <person name="Fitzgerald M."/>
            <person name="Haas B."/>
            <person name="Abouelleil A."/>
            <person name="Alvarado L."/>
            <person name="Arachchi H.M."/>
            <person name="Berlin A.M."/>
            <person name="Chapman S.B."/>
            <person name="Dewar J."/>
            <person name="Goldberg J."/>
            <person name="Griggs A."/>
            <person name="Gujja S."/>
            <person name="Hansen M."/>
            <person name="Howarth C."/>
            <person name="Imamovic A."/>
            <person name="Larimer J."/>
            <person name="McCowan C."/>
            <person name="Murphy C."/>
            <person name="Neiman D."/>
            <person name="Pearson M."/>
            <person name="Priest M."/>
            <person name="Roberts A."/>
            <person name="Saif S."/>
            <person name="Shea T."/>
            <person name="Sisk P."/>
            <person name="Sykes S."/>
            <person name="Wortman J."/>
            <person name="Nusbaum C."/>
            <person name="Birren B."/>
        </authorList>
    </citation>
    <scope>NUCLEOTIDE SEQUENCE [LARGE SCALE GENOMIC DNA]</scope>
    <source>
        <strain evidence="2">PRA339</strain>
    </source>
</reference>
<accession>A0A059F2P9</accession>
<protein>
    <recommendedName>
        <fullName evidence="3">Ricin B lectin domain-containing protein</fullName>
    </recommendedName>
</protein>
<reference evidence="1 2" key="2">
    <citation type="submission" date="2014-03" db="EMBL/GenBank/DDBJ databases">
        <title>The Genome Sequence of Anncaliia algerae insect isolate PRA339.</title>
        <authorList>
            <consortium name="The Broad Institute Genome Sequencing Platform"/>
            <consortium name="The Broad Institute Genome Sequencing Center for Infectious Disease"/>
            <person name="Cuomo C."/>
            <person name="Becnel J."/>
            <person name="Sanscrainte N."/>
            <person name="Walker B."/>
            <person name="Young S.K."/>
            <person name="Zeng Q."/>
            <person name="Gargeya S."/>
            <person name="Fitzgerald M."/>
            <person name="Haas B."/>
            <person name="Abouelleil A."/>
            <person name="Alvarado L."/>
            <person name="Arachchi H.M."/>
            <person name="Berlin A.M."/>
            <person name="Chapman S.B."/>
            <person name="Dewar J."/>
            <person name="Goldberg J."/>
            <person name="Griggs A."/>
            <person name="Gujja S."/>
            <person name="Hansen M."/>
            <person name="Howarth C."/>
            <person name="Imamovic A."/>
            <person name="Larimer J."/>
            <person name="McCowan C."/>
            <person name="Murphy C."/>
            <person name="Neiman D."/>
            <person name="Pearson M."/>
            <person name="Priest M."/>
            <person name="Roberts A."/>
            <person name="Saif S."/>
            <person name="Shea T."/>
            <person name="Sisk P."/>
            <person name="Sykes S."/>
            <person name="Wortman J."/>
            <person name="Nusbaum C."/>
            <person name="Birren B."/>
        </authorList>
    </citation>
    <scope>NUCLEOTIDE SEQUENCE [LARGE SCALE GENOMIC DNA]</scope>
    <source>
        <strain evidence="1 2">PRA339</strain>
    </source>
</reference>
<dbReference type="Proteomes" id="UP000030655">
    <property type="component" value="Unassembled WGS sequence"/>
</dbReference>
<name>A0A059F2P9_9MICR</name>
<evidence type="ECO:0000313" key="2">
    <source>
        <dbReference type="Proteomes" id="UP000030655"/>
    </source>
</evidence>
<evidence type="ECO:0000313" key="1">
    <source>
        <dbReference type="EMBL" id="KCZ81236.1"/>
    </source>
</evidence>
<dbReference type="EMBL" id="KK365146">
    <property type="protein sequence ID" value="KCZ81236.1"/>
    <property type="molecule type" value="Genomic_DNA"/>
</dbReference>
<dbReference type="AlphaFoldDB" id="A0A059F2P9"/>
<evidence type="ECO:0008006" key="3">
    <source>
        <dbReference type="Google" id="ProtNLM"/>
    </source>
</evidence>
<proteinExistence type="predicted"/>
<dbReference type="VEuPathDB" id="MicrosporidiaDB:H312_01313"/>
<dbReference type="OrthoDB" id="2196810at2759"/>
<dbReference type="HOGENOM" id="CLU_1271995_0_0_1"/>
<gene>
    <name evidence="1" type="ORF">H312_01313</name>
</gene>
<keyword evidence="2" id="KW-1185">Reference proteome</keyword>